<sequence length="451" mass="51836">MPTEATVYRVLLAMADDIDQERTIARDVVIDWNSTTGRTQDIHLEPVSAVHVDLDKTDLEEEIDAVLGTFWTTVDDTRTGGTSLTDTIRRLALEGDIPSIIGFSEQNVPTSKLDPESYTAVQDFREECRETGYFTYATQEEYESRLQQSLSRMMDELLADPRRPFLEQADHDGPSEYDVEVDHDRLQLSAAIHREQDVRNIDRIVDQLQERDIEPPYRVLDAGCGYGTVTKSRFGNDDRFDVIAIDQSRNALEVAKDQYNAPNIEYRWLDVNNLPDADFETFDIVFAAYLFHHLANQESVLSLLWEAVRDGGYLLVRSCEDGQHLHYPPDEDMEWVVEFTDDIPGSSDRTHGRRLPTHMKRLSPEPTDVWLDLENYHTVGLSSSERRDYWTVFHSNRLHYAKTRAERADASIEEKRLYQRMAEAMETLEQKITGNEHVFDAKSVPVAVAVK</sequence>
<protein>
    <submittedName>
        <fullName evidence="2">Methyltransferase domain-containing protein</fullName>
    </submittedName>
</protein>
<accession>A0A1H9CI26</accession>
<dbReference type="SUPFAM" id="SSF53335">
    <property type="entry name" value="S-adenosyl-L-methionine-dependent methyltransferases"/>
    <property type="match status" value="1"/>
</dbReference>
<dbReference type="CDD" id="cd02440">
    <property type="entry name" value="AdoMet_MTases"/>
    <property type="match status" value="1"/>
</dbReference>
<dbReference type="STRING" id="1186196.SAMN04489841_1060"/>
<dbReference type="Pfam" id="PF08241">
    <property type="entry name" value="Methyltransf_11"/>
    <property type="match status" value="1"/>
</dbReference>
<feature type="domain" description="Methyltransferase type 11" evidence="1">
    <location>
        <begin position="220"/>
        <end position="316"/>
    </location>
</feature>
<keyword evidence="2" id="KW-0489">Methyltransferase</keyword>
<dbReference type="OrthoDB" id="57427at2157"/>
<dbReference type="Gene3D" id="3.40.50.150">
    <property type="entry name" value="Vaccinia Virus protein VP39"/>
    <property type="match status" value="1"/>
</dbReference>
<keyword evidence="3" id="KW-1185">Reference proteome</keyword>
<evidence type="ECO:0000313" key="2">
    <source>
        <dbReference type="EMBL" id="SEQ00832.1"/>
    </source>
</evidence>
<dbReference type="GO" id="GO:0008757">
    <property type="term" value="F:S-adenosylmethionine-dependent methyltransferase activity"/>
    <property type="evidence" value="ECO:0007669"/>
    <property type="project" value="InterPro"/>
</dbReference>
<gene>
    <name evidence="2" type="ORF">SAMN04489841_1060</name>
</gene>
<organism evidence="2 3">
    <name type="scientific">Natrinema salaciae</name>
    <dbReference type="NCBI Taxonomy" id="1186196"/>
    <lineage>
        <taxon>Archaea</taxon>
        <taxon>Methanobacteriati</taxon>
        <taxon>Methanobacteriota</taxon>
        <taxon>Stenosarchaea group</taxon>
        <taxon>Halobacteria</taxon>
        <taxon>Halobacteriales</taxon>
        <taxon>Natrialbaceae</taxon>
        <taxon>Natrinema</taxon>
    </lineage>
</organism>
<dbReference type="PANTHER" id="PTHR43861:SF1">
    <property type="entry name" value="TRANS-ACONITATE 2-METHYLTRANSFERASE"/>
    <property type="match status" value="1"/>
</dbReference>
<reference evidence="3" key="1">
    <citation type="submission" date="2016-10" db="EMBL/GenBank/DDBJ databases">
        <authorList>
            <person name="Varghese N."/>
            <person name="Submissions S."/>
        </authorList>
    </citation>
    <scope>NUCLEOTIDE SEQUENCE [LARGE SCALE GENOMIC DNA]</scope>
    <source>
        <strain evidence="3">DSM 25055</strain>
    </source>
</reference>
<proteinExistence type="predicted"/>
<keyword evidence="2" id="KW-0808">Transferase</keyword>
<dbReference type="InterPro" id="IPR029063">
    <property type="entry name" value="SAM-dependent_MTases_sf"/>
</dbReference>
<dbReference type="EMBL" id="FOFD01000001">
    <property type="protein sequence ID" value="SEQ00832.1"/>
    <property type="molecule type" value="Genomic_DNA"/>
</dbReference>
<evidence type="ECO:0000313" key="3">
    <source>
        <dbReference type="Proteomes" id="UP000199114"/>
    </source>
</evidence>
<dbReference type="AlphaFoldDB" id="A0A1H9CI26"/>
<dbReference type="Proteomes" id="UP000199114">
    <property type="component" value="Unassembled WGS sequence"/>
</dbReference>
<dbReference type="GO" id="GO:0032259">
    <property type="term" value="P:methylation"/>
    <property type="evidence" value="ECO:0007669"/>
    <property type="project" value="UniProtKB-KW"/>
</dbReference>
<dbReference type="RefSeq" id="WP_090614350.1">
    <property type="nucleotide sequence ID" value="NZ_FOFD01000001.1"/>
</dbReference>
<dbReference type="PANTHER" id="PTHR43861">
    <property type="entry name" value="TRANS-ACONITATE 2-METHYLTRANSFERASE-RELATED"/>
    <property type="match status" value="1"/>
</dbReference>
<evidence type="ECO:0000259" key="1">
    <source>
        <dbReference type="Pfam" id="PF08241"/>
    </source>
</evidence>
<dbReference type="InterPro" id="IPR013216">
    <property type="entry name" value="Methyltransf_11"/>
</dbReference>
<name>A0A1H9CI26_9EURY</name>